<keyword evidence="2" id="KW-1185">Reference proteome</keyword>
<dbReference type="RefSeq" id="WP_031565741.1">
    <property type="nucleotide sequence ID" value="NZ_CAAAIS010000003.1"/>
</dbReference>
<name>A0A378LU12_9GAMM</name>
<dbReference type="Proteomes" id="UP000255297">
    <property type="component" value="Unassembled WGS sequence"/>
</dbReference>
<reference evidence="1 2" key="1">
    <citation type="submission" date="2018-06" db="EMBL/GenBank/DDBJ databases">
        <authorList>
            <consortium name="Pathogen Informatics"/>
            <person name="Doyle S."/>
        </authorList>
    </citation>
    <scope>NUCLEOTIDE SEQUENCE [LARGE SCALE GENOMIC DNA]</scope>
    <source>
        <strain evidence="1 2">NCTC11532</strain>
    </source>
</reference>
<dbReference type="OrthoDB" id="5634165at2"/>
<evidence type="ECO:0000313" key="1">
    <source>
        <dbReference type="EMBL" id="STY29328.1"/>
    </source>
</evidence>
<gene>
    <name evidence="1" type="ORF">NCTC11532_01513</name>
</gene>
<accession>A0A378LU12</accession>
<dbReference type="EMBL" id="UGPB01000001">
    <property type="protein sequence ID" value="STY29328.1"/>
    <property type="molecule type" value="Genomic_DNA"/>
</dbReference>
<proteinExistence type="predicted"/>
<sequence length="270" mass="30825">MGKMSVEGMAAVEKAKSERAEALRTLTSEPFNINDEEQLATLKNYVNDFEYNANLMYLFQGMKSGLKFGGGPWLAGFLLPVPEFVNYFLVTYLWCGGLGWMLETFNTTDFHNQLEEMKVIYNWCLKQNQPKYDGATDNTALLANPTIQRMIRVLAPICSVEFMLVWKKVTVEEETKSSIWSSFSYAYSLFSSPKNNVDLNRLQDLKASVERRELDLGIYKGVESALRYFATDPHFKELLTARIKQPVDQLKNTITDMLPSMLTMGHAKSE</sequence>
<organism evidence="1 2">
    <name type="scientific">Legionella wadsworthii</name>
    <dbReference type="NCBI Taxonomy" id="28088"/>
    <lineage>
        <taxon>Bacteria</taxon>
        <taxon>Pseudomonadati</taxon>
        <taxon>Pseudomonadota</taxon>
        <taxon>Gammaproteobacteria</taxon>
        <taxon>Legionellales</taxon>
        <taxon>Legionellaceae</taxon>
        <taxon>Legionella</taxon>
    </lineage>
</organism>
<dbReference type="AlphaFoldDB" id="A0A378LU12"/>
<evidence type="ECO:0000313" key="2">
    <source>
        <dbReference type="Proteomes" id="UP000255297"/>
    </source>
</evidence>
<protein>
    <submittedName>
        <fullName evidence="1">Phosphatase</fullName>
    </submittedName>
</protein>